<name>A0A7J8WVR4_GOSAI</name>
<reference evidence="1 2" key="1">
    <citation type="journal article" date="2019" name="Genome Biol. Evol.">
        <title>Insights into the evolution of the New World diploid cottons (Gossypium, subgenus Houzingenia) based on genome sequencing.</title>
        <authorList>
            <person name="Grover C.E."/>
            <person name="Arick M.A. 2nd"/>
            <person name="Thrash A."/>
            <person name="Conover J.L."/>
            <person name="Sanders W.S."/>
            <person name="Peterson D.G."/>
            <person name="Frelichowski J.E."/>
            <person name="Scheffler J.A."/>
            <person name="Scheffler B.E."/>
            <person name="Wendel J.F."/>
        </authorList>
    </citation>
    <scope>NUCLEOTIDE SEQUENCE [LARGE SCALE GENOMIC DNA]</scope>
    <source>
        <strain evidence="1">185</strain>
        <tissue evidence="1">Leaf</tissue>
    </source>
</reference>
<organism evidence="1 2">
    <name type="scientific">Gossypium aridum</name>
    <name type="common">American cotton</name>
    <name type="synonym">Erioxylum aridum</name>
    <dbReference type="NCBI Taxonomy" id="34290"/>
    <lineage>
        <taxon>Eukaryota</taxon>
        <taxon>Viridiplantae</taxon>
        <taxon>Streptophyta</taxon>
        <taxon>Embryophyta</taxon>
        <taxon>Tracheophyta</taxon>
        <taxon>Spermatophyta</taxon>
        <taxon>Magnoliopsida</taxon>
        <taxon>eudicotyledons</taxon>
        <taxon>Gunneridae</taxon>
        <taxon>Pentapetalae</taxon>
        <taxon>rosids</taxon>
        <taxon>malvids</taxon>
        <taxon>Malvales</taxon>
        <taxon>Malvaceae</taxon>
        <taxon>Malvoideae</taxon>
        <taxon>Gossypium</taxon>
    </lineage>
</organism>
<comment type="caution">
    <text evidence="1">The sequence shown here is derived from an EMBL/GenBank/DDBJ whole genome shotgun (WGS) entry which is preliminary data.</text>
</comment>
<sequence length="49" mass="5919">MSVSITNIFQIKAKVVLECLRLVWNKKGLGKWNWRVIMLCLLKFFKFFK</sequence>
<keyword evidence="2" id="KW-1185">Reference proteome</keyword>
<dbReference type="EMBL" id="JABFAA010000003">
    <property type="protein sequence ID" value="MBA0678649.1"/>
    <property type="molecule type" value="Genomic_DNA"/>
</dbReference>
<proteinExistence type="predicted"/>
<evidence type="ECO:0000313" key="1">
    <source>
        <dbReference type="EMBL" id="MBA0678649.1"/>
    </source>
</evidence>
<protein>
    <submittedName>
        <fullName evidence="1">Uncharacterized protein</fullName>
    </submittedName>
</protein>
<gene>
    <name evidence="1" type="ORF">Goari_019978</name>
</gene>
<accession>A0A7J8WVR4</accession>
<dbReference type="AlphaFoldDB" id="A0A7J8WVR4"/>
<dbReference type="Proteomes" id="UP000593577">
    <property type="component" value="Unassembled WGS sequence"/>
</dbReference>
<evidence type="ECO:0000313" key="2">
    <source>
        <dbReference type="Proteomes" id="UP000593577"/>
    </source>
</evidence>